<gene>
    <name evidence="2" type="ORF">BDQ12DRAFT_715654</name>
</gene>
<evidence type="ECO:0000313" key="3">
    <source>
        <dbReference type="Proteomes" id="UP000308652"/>
    </source>
</evidence>
<proteinExistence type="predicted"/>
<evidence type="ECO:0000256" key="1">
    <source>
        <dbReference type="SAM" id="MobiDB-lite"/>
    </source>
</evidence>
<organism evidence="2 3">
    <name type="scientific">Crucibulum laeve</name>
    <dbReference type="NCBI Taxonomy" id="68775"/>
    <lineage>
        <taxon>Eukaryota</taxon>
        <taxon>Fungi</taxon>
        <taxon>Dikarya</taxon>
        <taxon>Basidiomycota</taxon>
        <taxon>Agaricomycotina</taxon>
        <taxon>Agaricomycetes</taxon>
        <taxon>Agaricomycetidae</taxon>
        <taxon>Agaricales</taxon>
        <taxon>Agaricineae</taxon>
        <taxon>Nidulariaceae</taxon>
        <taxon>Crucibulum</taxon>
    </lineage>
</organism>
<sequence length="380" mass="42420">MPARIQTFSLPRTPPRTPLRQRCNVKLRLLTNGSSNIPASVKSDAPEAGIDCAFSRGQKRVHSPRSCQTGNINTQEHVLRRSKRSHTTLTTRAHYDATYTNEPPTPLPSPSRSSPALELHHHHQLLPYLYLAFSTPQRPSKTQKFVAYPSPTHPHATSASNTSEFVSAMDGMYTHVIRIAHSSFDAYRAWAERKGGVYILTLTVPLVPPRKGSNEILLTDDQLLNARDFLSLALPYYSEERFPDHLPEARSADRVDVLIVADLDAPFDLQAFASSSATSISPRNATFIYPTQTQQPSSFSASNFTMPSLGPTLFSIALSYIAFVSEKSPRAVLHAMHHDDLAVNHFWCGLVTDLVDDMDHQEIEEVDMVLDVQNQEKYDS</sequence>
<feature type="region of interest" description="Disordered" evidence="1">
    <location>
        <begin position="77"/>
        <end position="118"/>
    </location>
</feature>
<reference evidence="2 3" key="1">
    <citation type="journal article" date="2019" name="Nat. Ecol. Evol.">
        <title>Megaphylogeny resolves global patterns of mushroom evolution.</title>
        <authorList>
            <person name="Varga T."/>
            <person name="Krizsan K."/>
            <person name="Foldi C."/>
            <person name="Dima B."/>
            <person name="Sanchez-Garcia M."/>
            <person name="Sanchez-Ramirez S."/>
            <person name="Szollosi G.J."/>
            <person name="Szarkandi J.G."/>
            <person name="Papp V."/>
            <person name="Albert L."/>
            <person name="Andreopoulos W."/>
            <person name="Angelini C."/>
            <person name="Antonin V."/>
            <person name="Barry K.W."/>
            <person name="Bougher N.L."/>
            <person name="Buchanan P."/>
            <person name="Buyck B."/>
            <person name="Bense V."/>
            <person name="Catcheside P."/>
            <person name="Chovatia M."/>
            <person name="Cooper J."/>
            <person name="Damon W."/>
            <person name="Desjardin D."/>
            <person name="Finy P."/>
            <person name="Geml J."/>
            <person name="Haridas S."/>
            <person name="Hughes K."/>
            <person name="Justo A."/>
            <person name="Karasinski D."/>
            <person name="Kautmanova I."/>
            <person name="Kiss B."/>
            <person name="Kocsube S."/>
            <person name="Kotiranta H."/>
            <person name="LaButti K.M."/>
            <person name="Lechner B.E."/>
            <person name="Liimatainen K."/>
            <person name="Lipzen A."/>
            <person name="Lukacs Z."/>
            <person name="Mihaltcheva S."/>
            <person name="Morgado L.N."/>
            <person name="Niskanen T."/>
            <person name="Noordeloos M.E."/>
            <person name="Ohm R.A."/>
            <person name="Ortiz-Santana B."/>
            <person name="Ovrebo C."/>
            <person name="Racz N."/>
            <person name="Riley R."/>
            <person name="Savchenko A."/>
            <person name="Shiryaev A."/>
            <person name="Soop K."/>
            <person name="Spirin V."/>
            <person name="Szebenyi C."/>
            <person name="Tomsovsky M."/>
            <person name="Tulloss R.E."/>
            <person name="Uehling J."/>
            <person name="Grigoriev I.V."/>
            <person name="Vagvolgyi C."/>
            <person name="Papp T."/>
            <person name="Martin F.M."/>
            <person name="Miettinen O."/>
            <person name="Hibbett D.S."/>
            <person name="Nagy L.G."/>
        </authorList>
    </citation>
    <scope>NUCLEOTIDE SEQUENCE [LARGE SCALE GENOMIC DNA]</scope>
    <source>
        <strain evidence="2 3">CBS 166.37</strain>
    </source>
</reference>
<dbReference type="Proteomes" id="UP000308652">
    <property type="component" value="Unassembled WGS sequence"/>
</dbReference>
<evidence type="ECO:0000313" key="2">
    <source>
        <dbReference type="EMBL" id="TFK33816.1"/>
    </source>
</evidence>
<accession>A0A5C3LP93</accession>
<name>A0A5C3LP93_9AGAR</name>
<dbReference type="AlphaFoldDB" id="A0A5C3LP93"/>
<dbReference type="EMBL" id="ML213641">
    <property type="protein sequence ID" value="TFK33816.1"/>
    <property type="molecule type" value="Genomic_DNA"/>
</dbReference>
<dbReference type="OrthoDB" id="2913041at2759"/>
<keyword evidence="3" id="KW-1185">Reference proteome</keyword>
<protein>
    <submittedName>
        <fullName evidence="2">Uncharacterized protein</fullName>
    </submittedName>
</protein>